<comment type="caution">
    <text evidence="2">The sequence shown here is derived from an EMBL/GenBank/DDBJ whole genome shotgun (WGS) entry which is preliminary data.</text>
</comment>
<accession>A0A8S1JT19</accession>
<feature type="coiled-coil region" evidence="1">
    <location>
        <begin position="98"/>
        <end position="153"/>
    </location>
</feature>
<gene>
    <name evidence="2" type="ORF">PPRIM_AZ9-3.1.T0040510</name>
</gene>
<organism evidence="2 3">
    <name type="scientific">Paramecium primaurelia</name>
    <dbReference type="NCBI Taxonomy" id="5886"/>
    <lineage>
        <taxon>Eukaryota</taxon>
        <taxon>Sar</taxon>
        <taxon>Alveolata</taxon>
        <taxon>Ciliophora</taxon>
        <taxon>Intramacronucleata</taxon>
        <taxon>Oligohymenophorea</taxon>
        <taxon>Peniculida</taxon>
        <taxon>Parameciidae</taxon>
        <taxon>Paramecium</taxon>
    </lineage>
</organism>
<evidence type="ECO:0000313" key="3">
    <source>
        <dbReference type="Proteomes" id="UP000688137"/>
    </source>
</evidence>
<name>A0A8S1JT19_PARPR</name>
<evidence type="ECO:0000256" key="1">
    <source>
        <dbReference type="SAM" id="Coils"/>
    </source>
</evidence>
<reference evidence="2" key="1">
    <citation type="submission" date="2021-01" db="EMBL/GenBank/DDBJ databases">
        <authorList>
            <consortium name="Genoscope - CEA"/>
            <person name="William W."/>
        </authorList>
    </citation>
    <scope>NUCLEOTIDE SEQUENCE</scope>
</reference>
<dbReference type="AlphaFoldDB" id="A0A8S1JT19"/>
<evidence type="ECO:0000313" key="2">
    <source>
        <dbReference type="EMBL" id="CAD8043286.1"/>
    </source>
</evidence>
<dbReference type="EMBL" id="CAJJDM010000001">
    <property type="protein sequence ID" value="CAD8043286.1"/>
    <property type="molecule type" value="Genomic_DNA"/>
</dbReference>
<dbReference type="Proteomes" id="UP000688137">
    <property type="component" value="Unassembled WGS sequence"/>
</dbReference>
<keyword evidence="3" id="KW-1185">Reference proteome</keyword>
<proteinExistence type="predicted"/>
<keyword evidence="1" id="KW-0175">Coiled coil</keyword>
<protein>
    <submittedName>
        <fullName evidence="2">Uncharacterized protein</fullName>
    </submittedName>
</protein>
<sequence>MHEYTTQNPELIKAIDGIPIPDITLSSLSQQSSRVNKFLKKEESLISDNMIQYLKQTRKIDKEQRDTQQIQNLFLKSLSPFQNKENTNQNKILKNLNITNLQQNNLELIKLVESQKQEIQLKISIINDLQQQIEQLTIELQEKKAELQSNTEILQQLNTINTQQQQIIENIPFENFYKQKLNQLSNHQEGDQIIQLYSQIKNLESEINKTRTTFSFFSPKNETLEYKDLLIKNRTFYPELLSEQETVSTLFNLLNRISKSQRMISLLQKNVDFIKLIKFKPLQQSQNRISHVNNIKSQERNSSQNVEKLGKLLKPLQKKFN</sequence>